<dbReference type="Pfam" id="PF05686">
    <property type="entry name" value="Glyco_transf_90"/>
    <property type="match status" value="1"/>
</dbReference>
<keyword evidence="1" id="KW-1133">Transmembrane helix</keyword>
<feature type="transmembrane region" description="Helical" evidence="1">
    <location>
        <begin position="75"/>
        <end position="94"/>
    </location>
</feature>
<feature type="transmembrane region" description="Helical" evidence="1">
    <location>
        <begin position="161"/>
        <end position="180"/>
    </location>
</feature>
<evidence type="ECO:0000256" key="1">
    <source>
        <dbReference type="SAM" id="Phobius"/>
    </source>
</evidence>
<feature type="transmembrane region" description="Helical" evidence="1">
    <location>
        <begin position="192"/>
        <end position="212"/>
    </location>
</feature>
<gene>
    <name evidence="3" type="ORF">GQX73_g7655</name>
</gene>
<evidence type="ECO:0000259" key="2">
    <source>
        <dbReference type="SMART" id="SM00672"/>
    </source>
</evidence>
<keyword evidence="1" id="KW-0812">Transmembrane</keyword>
<keyword evidence="4" id="KW-1185">Reference proteome</keyword>
<dbReference type="PANTHER" id="PTHR12203:SF61">
    <property type="entry name" value="CAPSULE PROTEIN"/>
    <property type="match status" value="1"/>
</dbReference>
<proteinExistence type="predicted"/>
<dbReference type="PANTHER" id="PTHR12203">
    <property type="entry name" value="KDEL LYS-ASP-GLU-LEU CONTAINING - RELATED"/>
    <property type="match status" value="1"/>
</dbReference>
<dbReference type="InterPro" id="IPR006598">
    <property type="entry name" value="CAP10"/>
</dbReference>
<dbReference type="InParanoid" id="A0A7C8N3R9"/>
<evidence type="ECO:0000313" key="3">
    <source>
        <dbReference type="EMBL" id="KAF2965897.1"/>
    </source>
</evidence>
<keyword evidence="1" id="KW-0472">Membrane</keyword>
<dbReference type="Proteomes" id="UP000481858">
    <property type="component" value="Unassembled WGS sequence"/>
</dbReference>
<name>A0A7C8N3R9_9PEZI</name>
<dbReference type="OrthoDB" id="202415at2759"/>
<dbReference type="SMART" id="SM00672">
    <property type="entry name" value="CAP10"/>
    <property type="match status" value="1"/>
</dbReference>
<sequence>MSQELASELGVPRGIASPLDLGDHFTWQSELTSELVCWALLPVIFSITKRRRNADGDSKFLPLVKSLPELSEKELPPTVSLWLVAIGIVIYSVFRAEIGIAVLFPALAPLLTIGHKYLRPGLHPPSGCHMSFFPFLTHHTVGTILTAIFSTLALWEWDPAAYAISAIPVVALFAVYTLLTPHAGQRSLSIDIEAIIWPLSLRVAILLAIVLGRESYLIGSPKVNVTEILTSGSAKALTWYFTSQLARNCSWLVAAVAGAFSLLATRDPITQHTDTRALMTVVASLVSLGRTIYLLPKHARSRTALWALALVPLLPYFYDLAAIHHARSSTLVHVDKHPVEALIRQANVNFDTLLRNQSGTYAAAYAEYQRRYGFEPPHGFEDWYKFARSHQSRVIDEFDIISEGIAPFLRLSGQEVMEVMAQVYDKPEHELWYCETTGQPAKTLCSHHGRGYDRGNAHFFDRITEQIPETFDLKFLFNHLDEPGVVLPPPSHRVPNPVITDLGGQHVWDAVTIFCSTRKRTTNSERQSPVETYGLPFITDIKSSMDLCEHEEYAEWHGLLASPESLRLIEGLVPVLSNGAPSTMGDILYPSSAYIEEDRFAYYEEHDVDWDKKQNNLYWAGSTTGGHGRMGEWQNLHRQRFVELAQNLKRRTFSYLREKGGVIKSVASSFLNGRLYDVAFASMVQCDADACREQNQYFTSKPWASGDRPYGSRLAFDLDGNGISGRFYKLLMSKSVPLKQTIIREWHDERLVPWVHYIPVSPSMEELPELVLYLTSTKTGQMRARQIAEQGRQWFSQSMREIDIVIYMYRLFLELERLQDPDRPAWQVEAGT</sequence>
<feature type="domain" description="Glycosyl transferase CAP10" evidence="2">
    <location>
        <begin position="534"/>
        <end position="819"/>
    </location>
</feature>
<feature type="transmembrane region" description="Helical" evidence="1">
    <location>
        <begin position="100"/>
        <end position="118"/>
    </location>
</feature>
<accession>A0A7C8N3R9</accession>
<evidence type="ECO:0000313" key="4">
    <source>
        <dbReference type="Proteomes" id="UP000481858"/>
    </source>
</evidence>
<dbReference type="InterPro" id="IPR051091">
    <property type="entry name" value="O-Glucosyltr/Glycosyltrsf_90"/>
</dbReference>
<dbReference type="AlphaFoldDB" id="A0A7C8N3R9"/>
<feature type="transmembrane region" description="Helical" evidence="1">
    <location>
        <begin position="301"/>
        <end position="318"/>
    </location>
</feature>
<dbReference type="EMBL" id="WUBL01000102">
    <property type="protein sequence ID" value="KAF2965897.1"/>
    <property type="molecule type" value="Genomic_DNA"/>
</dbReference>
<protein>
    <recommendedName>
        <fullName evidence="2">Glycosyl transferase CAP10 domain-containing protein</fullName>
    </recommendedName>
</protein>
<feature type="transmembrane region" description="Helical" evidence="1">
    <location>
        <begin position="130"/>
        <end position="155"/>
    </location>
</feature>
<comment type="caution">
    <text evidence="3">The sequence shown here is derived from an EMBL/GenBank/DDBJ whole genome shotgun (WGS) entry which is preliminary data.</text>
</comment>
<reference evidence="3 4" key="1">
    <citation type="submission" date="2019-12" db="EMBL/GenBank/DDBJ databases">
        <title>Draft genome sequence of the ascomycete Xylaria multiplex DSM 110363.</title>
        <authorList>
            <person name="Buettner E."/>
            <person name="Kellner H."/>
        </authorList>
    </citation>
    <scope>NUCLEOTIDE SEQUENCE [LARGE SCALE GENOMIC DNA]</scope>
    <source>
        <strain evidence="3 4">DSM 110363</strain>
    </source>
</reference>
<organism evidence="3 4">
    <name type="scientific">Xylaria multiplex</name>
    <dbReference type="NCBI Taxonomy" id="323545"/>
    <lineage>
        <taxon>Eukaryota</taxon>
        <taxon>Fungi</taxon>
        <taxon>Dikarya</taxon>
        <taxon>Ascomycota</taxon>
        <taxon>Pezizomycotina</taxon>
        <taxon>Sordariomycetes</taxon>
        <taxon>Xylariomycetidae</taxon>
        <taxon>Xylariales</taxon>
        <taxon>Xylariaceae</taxon>
        <taxon>Xylaria</taxon>
    </lineage>
</organism>